<evidence type="ECO:0000256" key="3">
    <source>
        <dbReference type="SAM" id="SignalP"/>
    </source>
</evidence>
<feature type="domain" description="RING-type" evidence="4">
    <location>
        <begin position="267"/>
        <end position="310"/>
    </location>
</feature>
<comment type="caution">
    <text evidence="5">The sequence shown here is derived from an EMBL/GenBank/DDBJ whole genome shotgun (WGS) entry which is preliminary data.</text>
</comment>
<dbReference type="SUPFAM" id="SSF57850">
    <property type="entry name" value="RING/U-box"/>
    <property type="match status" value="1"/>
</dbReference>
<dbReference type="UniPathway" id="UPA00143"/>
<reference evidence="5 7" key="1">
    <citation type="submission" date="2016-11" db="EMBL/GenBank/DDBJ databases">
        <title>The macronuclear genome of Stentor coeruleus: a giant cell with tiny introns.</title>
        <authorList>
            <person name="Slabodnick M."/>
            <person name="Ruby J.G."/>
            <person name="Reiff S.B."/>
            <person name="Swart E.C."/>
            <person name="Gosai S."/>
            <person name="Prabakaran S."/>
            <person name="Witkowska E."/>
            <person name="Larue G.E."/>
            <person name="Fisher S."/>
            <person name="Freeman R.M."/>
            <person name="Gunawardena J."/>
            <person name="Chu W."/>
            <person name="Stover N.A."/>
            <person name="Gregory B.D."/>
            <person name="Nowacki M."/>
            <person name="Derisi J."/>
            <person name="Roy S.W."/>
            <person name="Marshall W.F."/>
            <person name="Sood P."/>
        </authorList>
    </citation>
    <scope>NUCLEOTIDE SEQUENCE [LARGE SCALE GENOMIC DNA]</scope>
    <source>
        <strain evidence="5">WM001</strain>
    </source>
</reference>
<dbReference type="InterPro" id="IPR001841">
    <property type="entry name" value="Znf_RING"/>
</dbReference>
<dbReference type="EMBL" id="MPUH01000294">
    <property type="protein sequence ID" value="OMJ83716.1"/>
    <property type="molecule type" value="Genomic_DNA"/>
</dbReference>
<keyword evidence="3" id="KW-0732">Signal</keyword>
<sequence>MKSSIKVITLLVFFKFSQAHLQCPDFNCCICAGNFLSVCDKCCDGFQLSSLSYCEAADKFSLKQTQKNNAIRNLKVQFSHLTLTTTSKKIISKTRNLSSCPIEKCIQCDKILNQCIKCEVDYLLKDQICIKSLEDNKNGSISIGLIIIIILVPLFFTTIFCFLCIYCARKNKKKYDHKNHRDRTFSESIREPNSLFINLENILSSRAETLAYPQISEANIQEIILSFKGNVSALSGKICIYKENFDVVMRKPRENFMEFYEDDGIMCSICFEEFDDENECRITPCGHIFHRECIYAWIIGNNKRKCPNDNFKFKKNR</sequence>
<name>A0A1R2C3Y2_9CILI</name>
<keyword evidence="1" id="KW-0863">Zinc-finger</keyword>
<dbReference type="Pfam" id="PF13639">
    <property type="entry name" value="zf-RING_2"/>
    <property type="match status" value="1"/>
</dbReference>
<dbReference type="EMBL" id="MPUH01000267">
    <property type="protein sequence ID" value="OMJ84486.1"/>
    <property type="molecule type" value="Genomic_DNA"/>
</dbReference>
<feature type="signal peptide" evidence="3">
    <location>
        <begin position="1"/>
        <end position="19"/>
    </location>
</feature>
<keyword evidence="2" id="KW-0472">Membrane</keyword>
<evidence type="ECO:0000313" key="6">
    <source>
        <dbReference type="EMBL" id="OMJ84486.1"/>
    </source>
</evidence>
<dbReference type="GO" id="GO:0008270">
    <property type="term" value="F:zinc ion binding"/>
    <property type="evidence" value="ECO:0007669"/>
    <property type="project" value="UniProtKB-KW"/>
</dbReference>
<dbReference type="Gene3D" id="3.30.40.10">
    <property type="entry name" value="Zinc/RING finger domain, C3HC4 (zinc finger)"/>
    <property type="match status" value="1"/>
</dbReference>
<evidence type="ECO:0000256" key="2">
    <source>
        <dbReference type="SAM" id="Phobius"/>
    </source>
</evidence>
<dbReference type="CDD" id="cd16448">
    <property type="entry name" value="RING-H2"/>
    <property type="match status" value="1"/>
</dbReference>
<dbReference type="PANTHER" id="PTHR45676">
    <property type="entry name" value="RING-H2 FINGER PROTEIN ATL51-RELATED"/>
    <property type="match status" value="1"/>
</dbReference>
<evidence type="ECO:0000313" key="5">
    <source>
        <dbReference type="EMBL" id="OMJ83716.1"/>
    </source>
</evidence>
<dbReference type="PROSITE" id="PS50089">
    <property type="entry name" value="ZF_RING_2"/>
    <property type="match status" value="1"/>
</dbReference>
<keyword evidence="2" id="KW-0812">Transmembrane</keyword>
<keyword evidence="7" id="KW-1185">Reference proteome</keyword>
<feature type="transmembrane region" description="Helical" evidence="2">
    <location>
        <begin position="141"/>
        <end position="168"/>
    </location>
</feature>
<dbReference type="InterPro" id="IPR013083">
    <property type="entry name" value="Znf_RING/FYVE/PHD"/>
</dbReference>
<keyword evidence="2" id="KW-1133">Transmembrane helix</keyword>
<dbReference type="OrthoDB" id="6270329at2759"/>
<dbReference type="Proteomes" id="UP000187209">
    <property type="component" value="Unassembled WGS sequence"/>
</dbReference>
<feature type="chain" id="PRO_5011900197" description="RING-type domain-containing protein" evidence="3">
    <location>
        <begin position="20"/>
        <end position="317"/>
    </location>
</feature>
<gene>
    <name evidence="6" type="ORF">SteCoe_14371</name>
    <name evidence="5" type="ORF">SteCoe_15325</name>
</gene>
<evidence type="ECO:0000256" key="1">
    <source>
        <dbReference type="PROSITE-ProRule" id="PRU00175"/>
    </source>
</evidence>
<protein>
    <recommendedName>
        <fullName evidence="4">RING-type domain-containing protein</fullName>
    </recommendedName>
</protein>
<evidence type="ECO:0000313" key="7">
    <source>
        <dbReference type="Proteomes" id="UP000187209"/>
    </source>
</evidence>
<proteinExistence type="predicted"/>
<keyword evidence="1" id="KW-0862">Zinc</keyword>
<dbReference type="SMART" id="SM00184">
    <property type="entry name" value="RING"/>
    <property type="match status" value="1"/>
</dbReference>
<accession>A0A1R2C3Y2</accession>
<evidence type="ECO:0000259" key="4">
    <source>
        <dbReference type="PROSITE" id="PS50089"/>
    </source>
</evidence>
<dbReference type="GO" id="GO:0016567">
    <property type="term" value="P:protein ubiquitination"/>
    <property type="evidence" value="ECO:0007669"/>
    <property type="project" value="UniProtKB-UniPathway"/>
</dbReference>
<dbReference type="AlphaFoldDB" id="A0A1R2C3Y2"/>
<organism evidence="5 7">
    <name type="scientific">Stentor coeruleus</name>
    <dbReference type="NCBI Taxonomy" id="5963"/>
    <lineage>
        <taxon>Eukaryota</taxon>
        <taxon>Sar</taxon>
        <taxon>Alveolata</taxon>
        <taxon>Ciliophora</taxon>
        <taxon>Postciliodesmatophora</taxon>
        <taxon>Heterotrichea</taxon>
        <taxon>Heterotrichida</taxon>
        <taxon>Stentoridae</taxon>
        <taxon>Stentor</taxon>
    </lineage>
</organism>
<keyword evidence="1" id="KW-0479">Metal-binding</keyword>